<dbReference type="PRINTS" id="PR02038">
    <property type="entry name" value="AURORABORA"/>
</dbReference>
<evidence type="ECO:0000256" key="4">
    <source>
        <dbReference type="ARBA" id="ARBA00022776"/>
    </source>
</evidence>
<evidence type="ECO:0000256" key="1">
    <source>
        <dbReference type="ARBA" id="ARBA00010963"/>
    </source>
</evidence>
<accession>A0A821UYG2</accession>
<evidence type="ECO:0000256" key="6">
    <source>
        <dbReference type="SAM" id="MobiDB-lite"/>
    </source>
</evidence>
<protein>
    <recommendedName>
        <fullName evidence="2">Protein aurora borealis</fullName>
    </recommendedName>
</protein>
<dbReference type="OrthoDB" id="10020858at2759"/>
<dbReference type="Pfam" id="PF15280">
    <property type="entry name" value="BORA_N"/>
    <property type="match status" value="1"/>
</dbReference>
<keyword evidence="8" id="KW-1185">Reference proteome</keyword>
<dbReference type="GO" id="GO:0005634">
    <property type="term" value="C:nucleus"/>
    <property type="evidence" value="ECO:0007669"/>
    <property type="project" value="TreeGrafter"/>
</dbReference>
<dbReference type="GO" id="GO:0007088">
    <property type="term" value="P:regulation of mitotic nuclear division"/>
    <property type="evidence" value="ECO:0007669"/>
    <property type="project" value="TreeGrafter"/>
</dbReference>
<comment type="caution">
    <text evidence="7">The sequence shown here is derived from an EMBL/GenBank/DDBJ whole genome shotgun (WGS) entry which is preliminary data.</text>
</comment>
<dbReference type="PANTHER" id="PTHR14728">
    <property type="entry name" value="PROTEIN AURORA BOREALIS"/>
    <property type="match status" value="1"/>
</dbReference>
<dbReference type="AlphaFoldDB" id="A0A821UYG2"/>
<reference evidence="7" key="1">
    <citation type="submission" date="2021-02" db="EMBL/GenBank/DDBJ databases">
        <authorList>
            <person name="Steward A R."/>
        </authorList>
    </citation>
    <scope>NUCLEOTIDE SEQUENCE</scope>
</reference>
<evidence type="ECO:0000313" key="8">
    <source>
        <dbReference type="Proteomes" id="UP000663880"/>
    </source>
</evidence>
<evidence type="ECO:0000256" key="3">
    <source>
        <dbReference type="ARBA" id="ARBA00022618"/>
    </source>
</evidence>
<name>A0A821UYG2_9NEOP</name>
<keyword evidence="5" id="KW-0131">Cell cycle</keyword>
<dbReference type="GO" id="GO:0005737">
    <property type="term" value="C:cytoplasm"/>
    <property type="evidence" value="ECO:0007669"/>
    <property type="project" value="TreeGrafter"/>
</dbReference>
<feature type="compositionally biased region" description="Basic and acidic residues" evidence="6">
    <location>
        <begin position="210"/>
        <end position="221"/>
    </location>
</feature>
<dbReference type="GO" id="GO:0060236">
    <property type="term" value="P:regulation of mitotic spindle organization"/>
    <property type="evidence" value="ECO:0007669"/>
    <property type="project" value="TreeGrafter"/>
</dbReference>
<comment type="similarity">
    <text evidence="1">Belongs to the BORA family.</text>
</comment>
<proteinExistence type="inferred from homology"/>
<evidence type="ECO:0000256" key="5">
    <source>
        <dbReference type="ARBA" id="ARBA00023306"/>
    </source>
</evidence>
<keyword evidence="4" id="KW-0498">Mitosis</keyword>
<feature type="region of interest" description="Disordered" evidence="6">
    <location>
        <begin position="120"/>
        <end position="141"/>
    </location>
</feature>
<feature type="compositionally biased region" description="Polar residues" evidence="6">
    <location>
        <begin position="9"/>
        <end position="21"/>
    </location>
</feature>
<sequence>MSENKNEESNTLSNKLTPQKQNKIRNPFDKVLVERLHQPLSSPGMCKIYKSKSKGTFRWDIEEACTLRPAEIIVCNSQYEASPDPALEKLAEEATEKFFSQELIVPSPMEPAKKLQSLISKTSSSSRECSPNKPHSETRSTQTMLTLPPILPPEIEKILQSFCTFSQEEALLDECERTANGSIRVHTEFTQFDYSDHHYDSEQTDDESQDDKRPLSSFEEHVPVEVSPDLSNNLVSKGMQRTFGTPLQKKSQKPFKNKILNIGDFELCVSPIQFATPKRNENSSSSLSISPVEAGVVEKKLVSPEAMATCLDCVHSKFESKGRCFCTPNNGRSASLKESPKYMPKRSSSMTNLNRSRSVQKLDFSMDMSVDGSHNMTQGSETSTPDIKQMWSIEDTRQFQDTREIQSSTKLNNFDETPIKGKRRTNVAHEISKIRDSTLSPLNMSFENFDIPLSMEKKIDFASVDLKFLNENQTVVGESSFKRIDSGFNENTFYASSYYESAIKPSELTISKKALKEISNVNWARVDSGFKEEEFYDQKKCVSADKENQMDPMSISDYFNEDLTFSCNFSSTPSSSKRKFNF</sequence>
<evidence type="ECO:0000256" key="2">
    <source>
        <dbReference type="ARBA" id="ARBA00020055"/>
    </source>
</evidence>
<keyword evidence="3" id="KW-0132">Cell division</keyword>
<dbReference type="InterPro" id="IPR023252">
    <property type="entry name" value="Aurora_borealis_protein"/>
</dbReference>
<dbReference type="Proteomes" id="UP000663880">
    <property type="component" value="Unassembled WGS sequence"/>
</dbReference>
<dbReference type="PANTHER" id="PTHR14728:SF2">
    <property type="entry name" value="PROTEIN AURORA BOREALIS"/>
    <property type="match status" value="1"/>
</dbReference>
<organism evidence="7 8">
    <name type="scientific">Pieris macdunnoughi</name>
    <dbReference type="NCBI Taxonomy" id="345717"/>
    <lineage>
        <taxon>Eukaryota</taxon>
        <taxon>Metazoa</taxon>
        <taxon>Ecdysozoa</taxon>
        <taxon>Arthropoda</taxon>
        <taxon>Hexapoda</taxon>
        <taxon>Insecta</taxon>
        <taxon>Pterygota</taxon>
        <taxon>Neoptera</taxon>
        <taxon>Endopterygota</taxon>
        <taxon>Lepidoptera</taxon>
        <taxon>Glossata</taxon>
        <taxon>Ditrysia</taxon>
        <taxon>Papilionoidea</taxon>
        <taxon>Pieridae</taxon>
        <taxon>Pierinae</taxon>
        <taxon>Pieris</taxon>
    </lineage>
</organism>
<dbReference type="EMBL" id="CAJOBZ010000035">
    <property type="protein sequence ID" value="CAF4897815.1"/>
    <property type="molecule type" value="Genomic_DNA"/>
</dbReference>
<dbReference type="GO" id="GO:0051301">
    <property type="term" value="P:cell division"/>
    <property type="evidence" value="ECO:0007669"/>
    <property type="project" value="UniProtKB-KW"/>
</dbReference>
<feature type="region of interest" description="Disordered" evidence="6">
    <location>
        <begin position="195"/>
        <end position="221"/>
    </location>
</feature>
<feature type="region of interest" description="Disordered" evidence="6">
    <location>
        <begin position="1"/>
        <end position="24"/>
    </location>
</feature>
<gene>
    <name evidence="7" type="ORF">PMACD_LOCUS11019</name>
</gene>
<evidence type="ECO:0000313" key="7">
    <source>
        <dbReference type="EMBL" id="CAF4897815.1"/>
    </source>
</evidence>
<dbReference type="GO" id="GO:0019901">
    <property type="term" value="F:protein kinase binding"/>
    <property type="evidence" value="ECO:0007669"/>
    <property type="project" value="TreeGrafter"/>
</dbReference>